<evidence type="ECO:0000259" key="1">
    <source>
        <dbReference type="Pfam" id="PF07727"/>
    </source>
</evidence>
<comment type="caution">
    <text evidence="2">The sequence shown here is derived from an EMBL/GenBank/DDBJ whole genome shotgun (WGS) entry which is preliminary data.</text>
</comment>
<feature type="domain" description="Reverse transcriptase Ty1/copia-type" evidence="1">
    <location>
        <begin position="4"/>
        <end position="117"/>
    </location>
</feature>
<reference evidence="2" key="2">
    <citation type="submission" date="2022-01" db="EMBL/GenBank/DDBJ databases">
        <authorList>
            <person name="Yamashiro T."/>
            <person name="Shiraishi A."/>
            <person name="Satake H."/>
            <person name="Nakayama K."/>
        </authorList>
    </citation>
    <scope>NUCLEOTIDE SEQUENCE</scope>
</reference>
<organism evidence="2 3">
    <name type="scientific">Tanacetum coccineum</name>
    <dbReference type="NCBI Taxonomy" id="301880"/>
    <lineage>
        <taxon>Eukaryota</taxon>
        <taxon>Viridiplantae</taxon>
        <taxon>Streptophyta</taxon>
        <taxon>Embryophyta</taxon>
        <taxon>Tracheophyta</taxon>
        <taxon>Spermatophyta</taxon>
        <taxon>Magnoliopsida</taxon>
        <taxon>eudicotyledons</taxon>
        <taxon>Gunneridae</taxon>
        <taxon>Pentapetalae</taxon>
        <taxon>asterids</taxon>
        <taxon>campanulids</taxon>
        <taxon>Asterales</taxon>
        <taxon>Asteraceae</taxon>
        <taxon>Asteroideae</taxon>
        <taxon>Anthemideae</taxon>
        <taxon>Anthemidinae</taxon>
        <taxon>Tanacetum</taxon>
    </lineage>
</organism>
<accession>A0ABQ5HEV1</accession>
<keyword evidence="3" id="KW-1185">Reference proteome</keyword>
<gene>
    <name evidence="2" type="ORF">Tco_1068100</name>
</gene>
<dbReference type="Proteomes" id="UP001151760">
    <property type="component" value="Unassembled WGS sequence"/>
</dbReference>
<dbReference type="Pfam" id="PF07727">
    <property type="entry name" value="RVT_2"/>
    <property type="match status" value="1"/>
</dbReference>
<evidence type="ECO:0000313" key="3">
    <source>
        <dbReference type="Proteomes" id="UP001151760"/>
    </source>
</evidence>
<name>A0ABQ5HEV1_9ASTR</name>
<evidence type="ECO:0000313" key="2">
    <source>
        <dbReference type="EMBL" id="GJT86383.1"/>
    </source>
</evidence>
<proteinExistence type="predicted"/>
<dbReference type="EMBL" id="BQNB010019541">
    <property type="protein sequence ID" value="GJT86383.1"/>
    <property type="molecule type" value="Genomic_DNA"/>
</dbReference>
<dbReference type="InterPro" id="IPR013103">
    <property type="entry name" value="RVT_2"/>
</dbReference>
<sequence length="312" mass="36220">MGIVIRNKARLVAQRYTQEEGIDYEEVFAPVARIEAIRLFLAYASYMGFTFYQMDVKSAFLYRTIDEDVYVIQSPGFQDLQFPDRVYKVVKAMYGLHQAPRACCAEEFETIMHDKFKYGAMGVGNSTFSSLLSVTKKDGNFLSQDKIHDWIFIVLTAIKSRYHVYCTKSYPTLGLWYPKRVSFWDLVAYSAKDYGGATIFRKSKPLVVRHVLGRRLNLLHAKMHGLLWPLLHLKLCMWQPASSVDNVLWILKSSCWTMELDMMIAELNRSNEMVAKHLSEYEQAEAELSHNEKVELINELPHVEKRFLLKSD</sequence>
<protein>
    <submittedName>
        <fullName evidence="2">Retrovirus-related pol polyprotein from transposon TNT 1-94</fullName>
    </submittedName>
</protein>
<reference evidence="2" key="1">
    <citation type="journal article" date="2022" name="Int. J. Mol. Sci.">
        <title>Draft Genome of Tanacetum Coccineum: Genomic Comparison of Closely Related Tanacetum-Family Plants.</title>
        <authorList>
            <person name="Yamashiro T."/>
            <person name="Shiraishi A."/>
            <person name="Nakayama K."/>
            <person name="Satake H."/>
        </authorList>
    </citation>
    <scope>NUCLEOTIDE SEQUENCE</scope>
</reference>